<sequence length="306" mass="36409">MKVSVVLSSYNGEQDIIEQLRSIDGQTRQPDEVLICDDCSTDGTADLVQNYIEKKRLKNWKLIVNKKNKGWRKNFIDGILASTGDLIFTSDQDDIWREDKIEIMEKIMLEHSEINLLASNYREFYPDGKEKIGPNKNDKRLVQVKVRNNFLLVDAPGCTHCFRRSLFDISYPYWFEKCPHDALMWRAALFSDSLYTLNDDLIRWRKHTDSAFSKEAEDLKNKRAKAEWIDLNLRVIDDLRKFVRVNNFKNKNNEKALERNERCFKLRQKFFSNSNILTGVKLLRYWNCYPRYRQYLGDWYLIFIKG</sequence>
<evidence type="ECO:0000313" key="3">
    <source>
        <dbReference type="Proteomes" id="UP000260790"/>
    </source>
</evidence>
<feature type="domain" description="Glycosyltransferase 2-like" evidence="1">
    <location>
        <begin position="4"/>
        <end position="167"/>
    </location>
</feature>
<comment type="caution">
    <text evidence="2">The sequence shown here is derived from an EMBL/GenBank/DDBJ whole genome shotgun (WGS) entry which is preliminary data.</text>
</comment>
<dbReference type="Proteomes" id="UP000260790">
    <property type="component" value="Unassembled WGS sequence"/>
</dbReference>
<dbReference type="Gene3D" id="3.90.550.10">
    <property type="entry name" value="Spore Coat Polysaccharide Biosynthesis Protein SpsA, Chain A"/>
    <property type="match status" value="1"/>
</dbReference>
<dbReference type="PANTHER" id="PTHR22916">
    <property type="entry name" value="GLYCOSYLTRANSFERASE"/>
    <property type="match status" value="1"/>
</dbReference>
<dbReference type="InterPro" id="IPR001173">
    <property type="entry name" value="Glyco_trans_2-like"/>
</dbReference>
<keyword evidence="2" id="KW-0808">Transferase</keyword>
<name>A0A8B2Z9U6_9LACO</name>
<reference evidence="2 3" key="1">
    <citation type="submission" date="2018-08" db="EMBL/GenBank/DDBJ databases">
        <title>A genome reference for cultivated species of the human gut microbiota.</title>
        <authorList>
            <person name="Zou Y."/>
            <person name="Xue W."/>
            <person name="Luo G."/>
        </authorList>
    </citation>
    <scope>NUCLEOTIDE SEQUENCE [LARGE SCALE GENOMIC DNA]</scope>
    <source>
        <strain evidence="2 3">TF10-9AT</strain>
    </source>
</reference>
<evidence type="ECO:0000313" key="2">
    <source>
        <dbReference type="EMBL" id="RGK48295.1"/>
    </source>
</evidence>
<gene>
    <name evidence="2" type="ORF">DXD09_00745</name>
</gene>
<dbReference type="AlphaFoldDB" id="A0A8B2Z9U6"/>
<proteinExistence type="predicted"/>
<dbReference type="InterPro" id="IPR029044">
    <property type="entry name" value="Nucleotide-diphossugar_trans"/>
</dbReference>
<dbReference type="GO" id="GO:0016758">
    <property type="term" value="F:hexosyltransferase activity"/>
    <property type="evidence" value="ECO:0007669"/>
    <property type="project" value="UniProtKB-ARBA"/>
</dbReference>
<dbReference type="EMBL" id="QSQR01000001">
    <property type="protein sequence ID" value="RGK48295.1"/>
    <property type="molecule type" value="Genomic_DNA"/>
</dbReference>
<dbReference type="PANTHER" id="PTHR22916:SF3">
    <property type="entry name" value="UDP-GLCNAC:BETAGAL BETA-1,3-N-ACETYLGLUCOSAMINYLTRANSFERASE-LIKE PROTEIN 1"/>
    <property type="match status" value="1"/>
</dbReference>
<protein>
    <submittedName>
        <fullName evidence="2">Glycosyltransferase</fullName>
    </submittedName>
</protein>
<dbReference type="RefSeq" id="WP_117642113.1">
    <property type="nucleotide sequence ID" value="NZ_QSQR01000001.1"/>
</dbReference>
<dbReference type="SUPFAM" id="SSF53448">
    <property type="entry name" value="Nucleotide-diphospho-sugar transferases"/>
    <property type="match status" value="1"/>
</dbReference>
<evidence type="ECO:0000259" key="1">
    <source>
        <dbReference type="Pfam" id="PF00535"/>
    </source>
</evidence>
<dbReference type="Pfam" id="PF00535">
    <property type="entry name" value="Glycos_transf_2"/>
    <property type="match status" value="1"/>
</dbReference>
<accession>A0A8B2Z9U6</accession>
<organism evidence="2 3">
    <name type="scientific">Ligilactobacillus ruminis</name>
    <dbReference type="NCBI Taxonomy" id="1623"/>
    <lineage>
        <taxon>Bacteria</taxon>
        <taxon>Bacillati</taxon>
        <taxon>Bacillota</taxon>
        <taxon>Bacilli</taxon>
        <taxon>Lactobacillales</taxon>
        <taxon>Lactobacillaceae</taxon>
        <taxon>Ligilactobacillus</taxon>
    </lineage>
</organism>